<evidence type="ECO:0000313" key="1">
    <source>
        <dbReference type="EMBL" id="KAF2678073.1"/>
    </source>
</evidence>
<dbReference type="AlphaFoldDB" id="A0A6G1IJA7"/>
<proteinExistence type="predicted"/>
<sequence>MAMAICGARKRGMESFILCSWVAVGMGCGNADAGAGFIRSHRASSCSRRTRRSLYPLYNVVRSCFFLTMPTNGLRVQFHAYRRVTLAPAMGAVQNFSLRNPNLVLARNLECLSTGMLHFFRRAANLRMLQNLSLYTPWNVERFSYRWHLLWRWKVSGKKKERNKRLWWRCGGTIIFHSPSTFPSNILYCKSRVARSRPSKTLRVCSEPQSRLGWTGIVAFD</sequence>
<gene>
    <name evidence="1" type="ORF">K458DRAFT_143814</name>
</gene>
<reference evidence="1" key="1">
    <citation type="journal article" date="2020" name="Stud. Mycol.">
        <title>101 Dothideomycetes genomes: a test case for predicting lifestyles and emergence of pathogens.</title>
        <authorList>
            <person name="Haridas S."/>
            <person name="Albert R."/>
            <person name="Binder M."/>
            <person name="Bloem J."/>
            <person name="Labutti K."/>
            <person name="Salamov A."/>
            <person name="Andreopoulos B."/>
            <person name="Baker S."/>
            <person name="Barry K."/>
            <person name="Bills G."/>
            <person name="Bluhm B."/>
            <person name="Cannon C."/>
            <person name="Castanera R."/>
            <person name="Culley D."/>
            <person name="Daum C."/>
            <person name="Ezra D."/>
            <person name="Gonzalez J."/>
            <person name="Henrissat B."/>
            <person name="Kuo A."/>
            <person name="Liang C."/>
            <person name="Lipzen A."/>
            <person name="Lutzoni F."/>
            <person name="Magnuson J."/>
            <person name="Mondo S."/>
            <person name="Nolan M."/>
            <person name="Ohm R."/>
            <person name="Pangilinan J."/>
            <person name="Park H.-J."/>
            <person name="Ramirez L."/>
            <person name="Alfaro M."/>
            <person name="Sun H."/>
            <person name="Tritt A."/>
            <person name="Yoshinaga Y."/>
            <person name="Zwiers L.-H."/>
            <person name="Turgeon B."/>
            <person name="Goodwin S."/>
            <person name="Spatafora J."/>
            <person name="Crous P."/>
            <person name="Grigoriev I."/>
        </authorList>
    </citation>
    <scope>NUCLEOTIDE SEQUENCE</scope>
    <source>
        <strain evidence="1">CBS 122367</strain>
    </source>
</reference>
<dbReference type="EMBL" id="MU005615">
    <property type="protein sequence ID" value="KAF2678073.1"/>
    <property type="molecule type" value="Genomic_DNA"/>
</dbReference>
<evidence type="ECO:0000313" key="2">
    <source>
        <dbReference type="Proteomes" id="UP000799291"/>
    </source>
</evidence>
<keyword evidence="2" id="KW-1185">Reference proteome</keyword>
<dbReference type="Proteomes" id="UP000799291">
    <property type="component" value="Unassembled WGS sequence"/>
</dbReference>
<organism evidence="1 2">
    <name type="scientific">Lentithecium fluviatile CBS 122367</name>
    <dbReference type="NCBI Taxonomy" id="1168545"/>
    <lineage>
        <taxon>Eukaryota</taxon>
        <taxon>Fungi</taxon>
        <taxon>Dikarya</taxon>
        <taxon>Ascomycota</taxon>
        <taxon>Pezizomycotina</taxon>
        <taxon>Dothideomycetes</taxon>
        <taxon>Pleosporomycetidae</taxon>
        <taxon>Pleosporales</taxon>
        <taxon>Massarineae</taxon>
        <taxon>Lentitheciaceae</taxon>
        <taxon>Lentithecium</taxon>
    </lineage>
</organism>
<protein>
    <submittedName>
        <fullName evidence="1">Uncharacterized protein</fullName>
    </submittedName>
</protein>
<name>A0A6G1IJA7_9PLEO</name>
<accession>A0A6G1IJA7</accession>